<evidence type="ECO:0000313" key="3">
    <source>
        <dbReference type="EMBL" id="GHI76021.1"/>
    </source>
</evidence>
<dbReference type="Pfam" id="PF13560">
    <property type="entry name" value="HTH_31"/>
    <property type="match status" value="1"/>
</dbReference>
<proteinExistence type="predicted"/>
<dbReference type="Gene3D" id="1.10.260.40">
    <property type="entry name" value="lambda repressor-like DNA-binding domains"/>
    <property type="match status" value="1"/>
</dbReference>
<sequence length="140" mass="16036">MAANGNPTVRRRRLGAELRRLRLARGLTSTQVAERLLISQPKISHLENGRRAIKPRDVRDLCALYQVTDPQLIHSLMQMAAEADRQGWWVAWARYRTPSTSAWRRQPLLSAHTSPWWSPACCKRPPTRPRSSRNDPSGHP</sequence>
<evidence type="ECO:0000313" key="4">
    <source>
        <dbReference type="Proteomes" id="UP000608522"/>
    </source>
</evidence>
<keyword evidence="4" id="KW-1185">Reference proteome</keyword>
<dbReference type="SUPFAM" id="SSF47413">
    <property type="entry name" value="lambda repressor-like DNA-binding domains"/>
    <property type="match status" value="1"/>
</dbReference>
<gene>
    <name evidence="3" type="ORF">Sspor_15820</name>
</gene>
<evidence type="ECO:0000259" key="2">
    <source>
        <dbReference type="PROSITE" id="PS50943"/>
    </source>
</evidence>
<dbReference type="InterPro" id="IPR010982">
    <property type="entry name" value="Lambda_DNA-bd_dom_sf"/>
</dbReference>
<organism evidence="3 4">
    <name type="scientific">Streptomyces spororaveus</name>
    <dbReference type="NCBI Taxonomy" id="284039"/>
    <lineage>
        <taxon>Bacteria</taxon>
        <taxon>Bacillati</taxon>
        <taxon>Actinomycetota</taxon>
        <taxon>Actinomycetes</taxon>
        <taxon>Kitasatosporales</taxon>
        <taxon>Streptomycetaceae</taxon>
        <taxon>Streptomyces</taxon>
    </lineage>
</organism>
<dbReference type="SMART" id="SM00530">
    <property type="entry name" value="HTH_XRE"/>
    <property type="match status" value="1"/>
</dbReference>
<dbReference type="CDD" id="cd00093">
    <property type="entry name" value="HTH_XRE"/>
    <property type="match status" value="1"/>
</dbReference>
<comment type="caution">
    <text evidence="3">The sequence shown here is derived from an EMBL/GenBank/DDBJ whole genome shotgun (WGS) entry which is preliminary data.</text>
</comment>
<feature type="domain" description="HTH cro/C1-type" evidence="2">
    <location>
        <begin position="18"/>
        <end position="72"/>
    </location>
</feature>
<dbReference type="Proteomes" id="UP000608522">
    <property type="component" value="Unassembled WGS sequence"/>
</dbReference>
<feature type="region of interest" description="Disordered" evidence="1">
    <location>
        <begin position="120"/>
        <end position="140"/>
    </location>
</feature>
<protein>
    <recommendedName>
        <fullName evidence="2">HTH cro/C1-type domain-containing protein</fullName>
    </recommendedName>
</protein>
<dbReference type="EMBL" id="BNED01000005">
    <property type="protein sequence ID" value="GHI76021.1"/>
    <property type="molecule type" value="Genomic_DNA"/>
</dbReference>
<dbReference type="InterPro" id="IPR001387">
    <property type="entry name" value="Cro/C1-type_HTH"/>
</dbReference>
<accession>A0ABQ3T6K2</accession>
<evidence type="ECO:0000256" key="1">
    <source>
        <dbReference type="SAM" id="MobiDB-lite"/>
    </source>
</evidence>
<name>A0ABQ3T6K2_9ACTN</name>
<dbReference type="PROSITE" id="PS50943">
    <property type="entry name" value="HTH_CROC1"/>
    <property type="match status" value="1"/>
</dbReference>
<reference evidence="4" key="1">
    <citation type="submission" date="2023-07" db="EMBL/GenBank/DDBJ databases">
        <title>Whole genome shotgun sequence of Streptomyces spororaveus NBRC 15456.</title>
        <authorList>
            <person name="Komaki H."/>
            <person name="Tamura T."/>
        </authorList>
    </citation>
    <scope>NUCLEOTIDE SEQUENCE [LARGE SCALE GENOMIC DNA]</scope>
    <source>
        <strain evidence="4">NBRC 15456</strain>
    </source>
</reference>